<protein>
    <recommendedName>
        <fullName evidence="8">Aconitate hydratase, mitochondrial</fullName>
        <shortName evidence="8">Aconitase</shortName>
        <ecNumber evidence="8">4.2.1.-</ecNumber>
    </recommendedName>
</protein>
<evidence type="ECO:0000256" key="2">
    <source>
        <dbReference type="ARBA" id="ARBA00022723"/>
    </source>
</evidence>
<comment type="cofactor">
    <cofactor evidence="8">
        <name>[4Fe-4S] cluster</name>
        <dbReference type="ChEBI" id="CHEBI:49883"/>
    </cofactor>
    <text evidence="8">Binds 1 [4Fe-4S] cluster per subunit.</text>
</comment>
<comment type="subcellular location">
    <subcellularLocation>
        <location evidence="1 8">Mitochondrion</location>
    </subcellularLocation>
</comment>
<evidence type="ECO:0000256" key="5">
    <source>
        <dbReference type="ARBA" id="ARBA00023014"/>
    </source>
</evidence>
<dbReference type="GO" id="GO:0003994">
    <property type="term" value="F:aconitate hydratase activity"/>
    <property type="evidence" value="ECO:0007669"/>
    <property type="project" value="InterPro"/>
</dbReference>
<keyword evidence="3 8" id="KW-0809">Transit peptide</keyword>
<comment type="similarity">
    <text evidence="8">Belongs to the aconitase/IPM isomerase family.</text>
</comment>
<feature type="region of interest" description="Disordered" evidence="9">
    <location>
        <begin position="74"/>
        <end position="98"/>
    </location>
</feature>
<dbReference type="EMBL" id="JARTCD010000006">
    <property type="protein sequence ID" value="KAJ8661864.1"/>
    <property type="molecule type" value="Genomic_DNA"/>
</dbReference>
<dbReference type="PANTHER" id="PTHR43160">
    <property type="entry name" value="ACONITATE HYDRATASE B"/>
    <property type="match status" value="1"/>
</dbReference>
<dbReference type="InterPro" id="IPR036008">
    <property type="entry name" value="Aconitase_4Fe-4S_dom"/>
</dbReference>
<keyword evidence="7 8" id="KW-0456">Lyase</keyword>
<evidence type="ECO:0000313" key="12">
    <source>
        <dbReference type="EMBL" id="KAJ8661864.1"/>
    </source>
</evidence>
<evidence type="ECO:0000259" key="11">
    <source>
        <dbReference type="Pfam" id="PF00694"/>
    </source>
</evidence>
<dbReference type="Proteomes" id="UP001234581">
    <property type="component" value="Unassembled WGS sequence"/>
</dbReference>
<evidence type="ECO:0000256" key="1">
    <source>
        <dbReference type="ARBA" id="ARBA00004173"/>
    </source>
</evidence>
<dbReference type="FunFam" id="3.20.19.10:FF:000002">
    <property type="entry name" value="Aconitate hydratase, mitochondrial"/>
    <property type="match status" value="1"/>
</dbReference>
<dbReference type="GeneID" id="83209611"/>
<organism evidence="12 13">
    <name type="scientific">Lichtheimia ornata</name>
    <dbReference type="NCBI Taxonomy" id="688661"/>
    <lineage>
        <taxon>Eukaryota</taxon>
        <taxon>Fungi</taxon>
        <taxon>Fungi incertae sedis</taxon>
        <taxon>Mucoromycota</taxon>
        <taxon>Mucoromycotina</taxon>
        <taxon>Mucoromycetes</taxon>
        <taxon>Mucorales</taxon>
        <taxon>Lichtheimiaceae</taxon>
        <taxon>Lichtheimia</taxon>
    </lineage>
</organism>
<dbReference type="GO" id="GO:0006099">
    <property type="term" value="P:tricarboxylic acid cycle"/>
    <property type="evidence" value="ECO:0007669"/>
    <property type="project" value="InterPro"/>
</dbReference>
<dbReference type="RefSeq" id="XP_058346777.1">
    <property type="nucleotide sequence ID" value="XM_058482279.1"/>
</dbReference>
<dbReference type="PRINTS" id="PR00415">
    <property type="entry name" value="ACONITASE"/>
</dbReference>
<proteinExistence type="inferred from homology"/>
<dbReference type="Gene3D" id="3.20.19.10">
    <property type="entry name" value="Aconitase, domain 4"/>
    <property type="match status" value="1"/>
</dbReference>
<dbReference type="AlphaFoldDB" id="A0AAD7XYI2"/>
<dbReference type="SUPFAM" id="SSF53732">
    <property type="entry name" value="Aconitase iron-sulfur domain"/>
    <property type="match status" value="1"/>
</dbReference>
<dbReference type="Pfam" id="PF00694">
    <property type="entry name" value="Aconitase_C"/>
    <property type="match status" value="1"/>
</dbReference>
<dbReference type="GO" id="GO:0005739">
    <property type="term" value="C:mitochondrion"/>
    <property type="evidence" value="ECO:0007669"/>
    <property type="project" value="UniProtKB-SubCell"/>
</dbReference>
<dbReference type="PANTHER" id="PTHR43160:SF2">
    <property type="entry name" value="HOMOCITRATE DEHYDRATASE, MITOCHONDRIAL"/>
    <property type="match status" value="1"/>
</dbReference>
<accession>A0AAD7XYI2</accession>
<comment type="caution">
    <text evidence="12">The sequence shown here is derived from an EMBL/GenBank/DDBJ whole genome shotgun (WGS) entry which is preliminary data.</text>
</comment>
<keyword evidence="2 8" id="KW-0479">Metal-binding</keyword>
<evidence type="ECO:0000256" key="4">
    <source>
        <dbReference type="ARBA" id="ARBA00023004"/>
    </source>
</evidence>
<keyword evidence="6 8" id="KW-0496">Mitochondrion</keyword>
<dbReference type="Gene3D" id="3.40.1060.10">
    <property type="entry name" value="Aconitase, Domain 2"/>
    <property type="match status" value="1"/>
</dbReference>
<evidence type="ECO:0000256" key="7">
    <source>
        <dbReference type="ARBA" id="ARBA00023239"/>
    </source>
</evidence>
<dbReference type="SUPFAM" id="SSF52016">
    <property type="entry name" value="LeuD/IlvD-like"/>
    <property type="match status" value="1"/>
</dbReference>
<keyword evidence="5 8" id="KW-0411">Iron-sulfur</keyword>
<dbReference type="InterPro" id="IPR015928">
    <property type="entry name" value="Aconitase/3IPM_dehydase_swvl"/>
</dbReference>
<keyword evidence="13" id="KW-1185">Reference proteome</keyword>
<evidence type="ECO:0000256" key="3">
    <source>
        <dbReference type="ARBA" id="ARBA00022946"/>
    </source>
</evidence>
<dbReference type="InterPro" id="IPR015932">
    <property type="entry name" value="Aconitase_dom2"/>
</dbReference>
<dbReference type="GO" id="GO:0046872">
    <property type="term" value="F:metal ion binding"/>
    <property type="evidence" value="ECO:0007669"/>
    <property type="project" value="UniProtKB-UniRule"/>
</dbReference>
<evidence type="ECO:0000259" key="10">
    <source>
        <dbReference type="Pfam" id="PF00330"/>
    </source>
</evidence>
<evidence type="ECO:0000256" key="8">
    <source>
        <dbReference type="RuleBase" id="RU362107"/>
    </source>
</evidence>
<dbReference type="InterPro" id="IPR000573">
    <property type="entry name" value="AconitaseA/IPMdHydase_ssu_swvl"/>
</dbReference>
<dbReference type="InterPro" id="IPR006248">
    <property type="entry name" value="Aconitase_mito-like"/>
</dbReference>
<dbReference type="Pfam" id="PF00330">
    <property type="entry name" value="Aconitase"/>
    <property type="match status" value="1"/>
</dbReference>
<evidence type="ECO:0000313" key="13">
    <source>
        <dbReference type="Proteomes" id="UP001234581"/>
    </source>
</evidence>
<dbReference type="GO" id="GO:0005829">
    <property type="term" value="C:cytosol"/>
    <property type="evidence" value="ECO:0007669"/>
    <property type="project" value="TreeGrafter"/>
</dbReference>
<evidence type="ECO:0000256" key="9">
    <source>
        <dbReference type="SAM" id="MobiDB-lite"/>
    </source>
</evidence>
<name>A0AAD7XYI2_9FUNG</name>
<sequence length="811" mass="89144">MLVSGRVLKSWCRQQQRVFVRHYARVESVRLSKFEDQRLDYQRLTENLERVRKTYDKSSHLTLAEKILYAHLPTQRHSKREDQEDGLPGTTMTQQQGGDSYLHVDVDRVACNDAAAQMALLQLMAAGLGRTKVPTTVHCDHLIEAQHNASRDLGPAEGLHKEVYEFLAAASAKHGIGFWKPGSGIMHQLVLEHYAFPGGLLLGTDGHTPHAGGLGMLGFAAGGADAVHVMAGDPYELKQPRVIGVRLEGQLSGWASPKDIILTVAGHLKGKGAEGAILEYHGPAADTLSCSGMATVCNMGGEIGAASSLFPFSQRMHDYLCATNRHDVAYAAQSVADTFLRPDEDAKYDDVIEIHLDRLEPHINGPFTPDLTTPVADFKNKLSHEDWPQALSAALIGSCSNGSYQDMNRAAHIARQAAERGLKVKVPFLVSPGSEQVRATLERDGHLDLFDQVGGSLLANACGPCAGQWDRSATSKDKKQDTYDAPWNSIISSYNRNFRGINDGNPNTHAFIASPEIVMAMAFAGKLTFNPMRDRIVGVDGIPFKFQPPSMDQASDDDLPQKGDYCNGDDHRYYQPPTDDGAAALLDVHVHPQSQRLQLLEPFAAWDQKDIEQVPILIKVQGQCTAEHISMAGPWLKYRGHLDNIANNLLIGARNAENGEINRVRNLVTGKYASVPETARDYKARGIRWVVVADEHYGEGSSSQEHAAMEPRYLNGVAVIAKSFARIHETNLKRQGMLPLTFANPEDYNKVDPSDLVSIVGLSDNSMQLTLVLHKERGDTVEVPLSHTFSKDQLEWFKAGSALNALRETRV</sequence>
<dbReference type="Gene3D" id="3.30.499.10">
    <property type="entry name" value="Aconitase, domain 3"/>
    <property type="match status" value="2"/>
</dbReference>
<dbReference type="FunFam" id="3.40.1060.10:FF:000001">
    <property type="entry name" value="Aconitate hydratase, mitochondrial"/>
    <property type="match status" value="1"/>
</dbReference>
<feature type="domain" description="Aconitase/3-isopropylmalate dehydratase large subunit alpha/beta/alpha" evidence="10">
    <location>
        <begin position="96"/>
        <end position="525"/>
    </location>
</feature>
<dbReference type="NCBIfam" id="TIGR01340">
    <property type="entry name" value="aconitase_mito"/>
    <property type="match status" value="1"/>
</dbReference>
<keyword evidence="4 8" id="KW-0408">Iron</keyword>
<dbReference type="EC" id="4.2.1.-" evidence="8"/>
<dbReference type="GO" id="GO:0051539">
    <property type="term" value="F:4 iron, 4 sulfur cluster binding"/>
    <property type="evidence" value="ECO:0007669"/>
    <property type="project" value="UniProtKB-UniRule"/>
</dbReference>
<feature type="domain" description="Aconitase A/isopropylmalate dehydratase small subunit swivel" evidence="11">
    <location>
        <begin position="615"/>
        <end position="744"/>
    </location>
</feature>
<reference evidence="12 13" key="1">
    <citation type="submission" date="2023-03" db="EMBL/GenBank/DDBJ databases">
        <title>Genome sequence of Lichtheimia ornata CBS 291.66.</title>
        <authorList>
            <person name="Mohabir J.T."/>
            <person name="Shea T.P."/>
            <person name="Kurbessoian T."/>
            <person name="Berby B."/>
            <person name="Fontaine J."/>
            <person name="Livny J."/>
            <person name="Gnirke A."/>
            <person name="Stajich J.E."/>
            <person name="Cuomo C.A."/>
        </authorList>
    </citation>
    <scope>NUCLEOTIDE SEQUENCE [LARGE SCALE GENOMIC DNA]</scope>
    <source>
        <strain evidence="12">CBS 291.66</strain>
    </source>
</reference>
<dbReference type="InterPro" id="IPR050926">
    <property type="entry name" value="Aconitase/IPM_isomerase"/>
</dbReference>
<gene>
    <name evidence="12" type="ORF">O0I10_002193</name>
</gene>
<evidence type="ECO:0000256" key="6">
    <source>
        <dbReference type="ARBA" id="ARBA00023128"/>
    </source>
</evidence>
<dbReference type="NCBIfam" id="NF005558">
    <property type="entry name" value="PRK07229.1"/>
    <property type="match status" value="1"/>
</dbReference>
<dbReference type="InterPro" id="IPR015931">
    <property type="entry name" value="Acnase/IPM_dHydase_lsu_aba_1/3"/>
</dbReference>
<dbReference type="InterPro" id="IPR001030">
    <property type="entry name" value="Acoase/IPM_deHydtase_lsu_aba"/>
</dbReference>